<dbReference type="SMART" id="SM00442">
    <property type="entry name" value="FGF"/>
    <property type="match status" value="1"/>
</dbReference>
<evidence type="ECO:0000313" key="3">
    <source>
        <dbReference type="EMBL" id="PFX31036.1"/>
    </source>
</evidence>
<dbReference type="SUPFAM" id="SSF50353">
    <property type="entry name" value="Cytokine"/>
    <property type="match status" value="1"/>
</dbReference>
<proteinExistence type="inferred from homology"/>
<evidence type="ECO:0000256" key="2">
    <source>
        <dbReference type="SAM" id="SignalP"/>
    </source>
</evidence>
<dbReference type="GO" id="GO:0008083">
    <property type="term" value="F:growth factor activity"/>
    <property type="evidence" value="ECO:0007669"/>
    <property type="project" value="InterPro"/>
</dbReference>
<dbReference type="STRING" id="50429.A0A2B4SNU3"/>
<dbReference type="EMBL" id="LSMT01000041">
    <property type="protein sequence ID" value="PFX31036.1"/>
    <property type="molecule type" value="Genomic_DNA"/>
</dbReference>
<dbReference type="Gene3D" id="2.80.10.50">
    <property type="match status" value="1"/>
</dbReference>
<dbReference type="InterPro" id="IPR008996">
    <property type="entry name" value="IL1/FGF"/>
</dbReference>
<evidence type="ECO:0000313" key="4">
    <source>
        <dbReference type="Proteomes" id="UP000225706"/>
    </source>
</evidence>
<name>A0A2B4SNU3_STYPI</name>
<dbReference type="AlphaFoldDB" id="A0A2B4SNU3"/>
<dbReference type="Proteomes" id="UP000225706">
    <property type="component" value="Unassembled WGS sequence"/>
</dbReference>
<comment type="caution">
    <text evidence="3">The sequence shown here is derived from an EMBL/GenBank/DDBJ whole genome shotgun (WGS) entry which is preliminary data.</text>
</comment>
<evidence type="ECO:0000256" key="1">
    <source>
        <dbReference type="ARBA" id="ARBA00007936"/>
    </source>
</evidence>
<keyword evidence="2" id="KW-0732">Signal</keyword>
<accession>A0A2B4SNU3</accession>
<dbReference type="InterPro" id="IPR002209">
    <property type="entry name" value="Fibroblast_GF_fam"/>
</dbReference>
<feature type="signal peptide" evidence="2">
    <location>
        <begin position="1"/>
        <end position="25"/>
    </location>
</feature>
<dbReference type="Pfam" id="PF00167">
    <property type="entry name" value="FGF"/>
    <property type="match status" value="1"/>
</dbReference>
<protein>
    <submittedName>
        <fullName evidence="3">Fibroblast growth factor 8</fullName>
    </submittedName>
</protein>
<sequence length="271" mass="30983">MALGVNLSWALTLLALHSLLPDGLAEDSDFNQKPEEKKAFDAYYKNQRAKSDTKSIAFRRFIQLYSRNSGRHVRINPNRSIDAIGEDGDKYAKLVIESVNFGRVRIRGSVTDFYLCVDKKGRLRARKRGKWRGNCEFTDRVADNAYTEFTSVKYNKSLIAFSRRGRPRAVISTVKGGVKAVQFIERASNIRLYRAGRKLRKRGGKGIDLYRRKQQEINFMSILPLKPSFKAKVCSRNHEILTLKLFETLMGNLNLKYARKAVRDAAILTIA</sequence>
<dbReference type="CDD" id="cd23307">
    <property type="entry name" value="beta-trefoil_FGF8-like"/>
    <property type="match status" value="1"/>
</dbReference>
<dbReference type="PANTHER" id="PTHR11486">
    <property type="entry name" value="FIBROBLAST GROWTH FACTOR"/>
    <property type="match status" value="1"/>
</dbReference>
<comment type="similarity">
    <text evidence="1">Belongs to the heparin-binding growth factors family.</text>
</comment>
<organism evidence="3 4">
    <name type="scientific">Stylophora pistillata</name>
    <name type="common">Smooth cauliflower coral</name>
    <dbReference type="NCBI Taxonomy" id="50429"/>
    <lineage>
        <taxon>Eukaryota</taxon>
        <taxon>Metazoa</taxon>
        <taxon>Cnidaria</taxon>
        <taxon>Anthozoa</taxon>
        <taxon>Hexacorallia</taxon>
        <taxon>Scleractinia</taxon>
        <taxon>Astrocoeniina</taxon>
        <taxon>Pocilloporidae</taxon>
        <taxon>Stylophora</taxon>
    </lineage>
</organism>
<reference evidence="4" key="1">
    <citation type="journal article" date="2017" name="bioRxiv">
        <title>Comparative analysis of the genomes of Stylophora pistillata and Acropora digitifera provides evidence for extensive differences between species of corals.</title>
        <authorList>
            <person name="Voolstra C.R."/>
            <person name="Li Y."/>
            <person name="Liew Y.J."/>
            <person name="Baumgarten S."/>
            <person name="Zoccola D."/>
            <person name="Flot J.-F."/>
            <person name="Tambutte S."/>
            <person name="Allemand D."/>
            <person name="Aranda M."/>
        </authorList>
    </citation>
    <scope>NUCLEOTIDE SEQUENCE [LARGE SCALE GENOMIC DNA]</scope>
</reference>
<keyword evidence="4" id="KW-1185">Reference proteome</keyword>
<gene>
    <name evidence="3" type="primary">FGF8</name>
    <name evidence="3" type="ORF">AWC38_SpisGene4120</name>
</gene>
<feature type="chain" id="PRO_5013196943" evidence="2">
    <location>
        <begin position="26"/>
        <end position="271"/>
    </location>
</feature>
<dbReference type="OrthoDB" id="5988014at2759"/>
<dbReference type="SMR" id="A0A2B4SNU3"/>